<comment type="caution">
    <text evidence="1">The sequence shown here is derived from an EMBL/GenBank/DDBJ whole genome shotgun (WGS) entry which is preliminary data.</text>
</comment>
<sequence>MHETDRLHSLTSHLSGMVEIRGIEATALSPHFAAAQGPSLVPRRPSVAFFQSNHVLTPACS</sequence>
<keyword evidence="2" id="KW-1185">Reference proteome</keyword>
<name>A0A8H9I0I8_9GAMM</name>
<gene>
    <name evidence="1" type="ORF">GCM10007157_09200</name>
</gene>
<organism evidence="1 2">
    <name type="scientific">Vreelandella hamiltonii</name>
    <dbReference type="NCBI Taxonomy" id="502829"/>
    <lineage>
        <taxon>Bacteria</taxon>
        <taxon>Pseudomonadati</taxon>
        <taxon>Pseudomonadota</taxon>
        <taxon>Gammaproteobacteria</taxon>
        <taxon>Oceanospirillales</taxon>
        <taxon>Halomonadaceae</taxon>
        <taxon>Vreelandella</taxon>
    </lineage>
</organism>
<dbReference type="Proteomes" id="UP000623776">
    <property type="component" value="Unassembled WGS sequence"/>
</dbReference>
<proteinExistence type="predicted"/>
<evidence type="ECO:0000313" key="1">
    <source>
        <dbReference type="EMBL" id="GGW21656.1"/>
    </source>
</evidence>
<accession>A0A8H9I0I8</accession>
<evidence type="ECO:0000313" key="2">
    <source>
        <dbReference type="Proteomes" id="UP000623776"/>
    </source>
</evidence>
<protein>
    <submittedName>
        <fullName evidence="1">Uncharacterized protein</fullName>
    </submittedName>
</protein>
<dbReference type="EMBL" id="BMXN01000004">
    <property type="protein sequence ID" value="GGW21656.1"/>
    <property type="molecule type" value="Genomic_DNA"/>
</dbReference>
<dbReference type="AlphaFoldDB" id="A0A8H9I0I8"/>
<reference evidence="2" key="1">
    <citation type="journal article" date="2019" name="Int. J. Syst. Evol. Microbiol.">
        <title>The Global Catalogue of Microorganisms (GCM) 10K type strain sequencing project: providing services to taxonomists for standard genome sequencing and annotation.</title>
        <authorList>
            <consortium name="The Broad Institute Genomics Platform"/>
            <consortium name="The Broad Institute Genome Sequencing Center for Infectious Disease"/>
            <person name="Wu L."/>
            <person name="Ma J."/>
        </authorList>
    </citation>
    <scope>NUCLEOTIDE SEQUENCE [LARGE SCALE GENOMIC DNA]</scope>
    <source>
        <strain evidence="2">KCTC 22154</strain>
    </source>
</reference>